<proteinExistence type="inferred from homology"/>
<reference evidence="8" key="1">
    <citation type="submission" date="2021-01" db="EMBL/GenBank/DDBJ databases">
        <authorList>
            <person name="Corre E."/>
            <person name="Pelletier E."/>
            <person name="Niang G."/>
            <person name="Scheremetjew M."/>
            <person name="Finn R."/>
            <person name="Kale V."/>
            <person name="Holt S."/>
            <person name="Cochrane G."/>
            <person name="Meng A."/>
            <person name="Brown T."/>
            <person name="Cohen L."/>
        </authorList>
    </citation>
    <scope>NUCLEOTIDE SEQUENCE</scope>
    <source>
        <strain evidence="8">UIO037</strain>
    </source>
</reference>
<keyword evidence="7" id="KW-0732">Signal</keyword>
<dbReference type="CDD" id="cd00432">
    <property type="entry name" value="Ribosomal_L18_L5e"/>
    <property type="match status" value="1"/>
</dbReference>
<evidence type="ECO:0000256" key="5">
    <source>
        <dbReference type="ARBA" id="ARBA00023274"/>
    </source>
</evidence>
<dbReference type="GO" id="GO:0022625">
    <property type="term" value="C:cytosolic large ribosomal subunit"/>
    <property type="evidence" value="ECO:0007669"/>
    <property type="project" value="TreeGrafter"/>
</dbReference>
<evidence type="ECO:0000256" key="2">
    <source>
        <dbReference type="ARBA" id="ARBA00022730"/>
    </source>
</evidence>
<dbReference type="InterPro" id="IPR057268">
    <property type="entry name" value="Ribosomal_L18"/>
</dbReference>
<dbReference type="PANTHER" id="PTHR12899:SF3">
    <property type="entry name" value="LARGE RIBOSOMAL SUBUNIT PROTEIN UL18M"/>
    <property type="match status" value="1"/>
</dbReference>
<gene>
    <name evidence="8" type="ORF">CPOL0286_LOCUS2719</name>
</gene>
<dbReference type="InterPro" id="IPR004389">
    <property type="entry name" value="Ribosomal_uL18_bac-type"/>
</dbReference>
<evidence type="ECO:0000256" key="4">
    <source>
        <dbReference type="ARBA" id="ARBA00022980"/>
    </source>
</evidence>
<dbReference type="SUPFAM" id="SSF53137">
    <property type="entry name" value="Translational machinery components"/>
    <property type="match status" value="1"/>
</dbReference>
<keyword evidence="4" id="KW-0689">Ribosomal protein</keyword>
<dbReference type="FunFam" id="3.30.420.100:FF:000001">
    <property type="entry name" value="50S ribosomal protein L18"/>
    <property type="match status" value="1"/>
</dbReference>
<evidence type="ECO:0000256" key="6">
    <source>
        <dbReference type="ARBA" id="ARBA00035303"/>
    </source>
</evidence>
<dbReference type="NCBIfam" id="TIGR00060">
    <property type="entry name" value="L18_bact"/>
    <property type="match status" value="1"/>
</dbReference>
<dbReference type="PANTHER" id="PTHR12899">
    <property type="entry name" value="39S RIBOSOMAL PROTEIN L18, MITOCHONDRIAL"/>
    <property type="match status" value="1"/>
</dbReference>
<organism evidence="8">
    <name type="scientific">Prymnesium polylepis</name>
    <dbReference type="NCBI Taxonomy" id="72548"/>
    <lineage>
        <taxon>Eukaryota</taxon>
        <taxon>Haptista</taxon>
        <taxon>Haptophyta</taxon>
        <taxon>Prymnesiophyceae</taxon>
        <taxon>Prymnesiales</taxon>
        <taxon>Prymnesiaceae</taxon>
        <taxon>Prymnesium</taxon>
    </lineage>
</organism>
<dbReference type="HAMAP" id="MF_01337_B">
    <property type="entry name" value="Ribosomal_uL18_B"/>
    <property type="match status" value="1"/>
</dbReference>
<dbReference type="GO" id="GO:0003735">
    <property type="term" value="F:structural constituent of ribosome"/>
    <property type="evidence" value="ECO:0007669"/>
    <property type="project" value="InterPro"/>
</dbReference>
<dbReference type="InterPro" id="IPR005484">
    <property type="entry name" value="Ribosomal_uL18_bac/plant/anim"/>
</dbReference>
<evidence type="ECO:0000313" key="8">
    <source>
        <dbReference type="EMBL" id="CAE2197365.1"/>
    </source>
</evidence>
<keyword evidence="3" id="KW-0694">RNA-binding</keyword>
<dbReference type="Gene3D" id="3.30.420.100">
    <property type="match status" value="1"/>
</dbReference>
<name>A0A7S4HF67_9EUKA</name>
<dbReference type="EMBL" id="HBKO01005572">
    <property type="protein sequence ID" value="CAE2197365.1"/>
    <property type="molecule type" value="Transcribed_RNA"/>
</dbReference>
<dbReference type="GO" id="GO:0008097">
    <property type="term" value="F:5S rRNA binding"/>
    <property type="evidence" value="ECO:0007669"/>
    <property type="project" value="TreeGrafter"/>
</dbReference>
<feature type="signal peptide" evidence="7">
    <location>
        <begin position="1"/>
        <end position="16"/>
    </location>
</feature>
<comment type="similarity">
    <text evidence="1">Belongs to the universal ribosomal protein uL18 family.</text>
</comment>
<evidence type="ECO:0000256" key="3">
    <source>
        <dbReference type="ARBA" id="ARBA00022884"/>
    </source>
</evidence>
<dbReference type="AlphaFoldDB" id="A0A7S4HF67"/>
<dbReference type="Pfam" id="PF00861">
    <property type="entry name" value="Ribosomal_L18p"/>
    <property type="match status" value="1"/>
</dbReference>
<dbReference type="GO" id="GO:0006412">
    <property type="term" value="P:translation"/>
    <property type="evidence" value="ECO:0007669"/>
    <property type="project" value="InterPro"/>
</dbReference>
<accession>A0A7S4HF67</accession>
<evidence type="ECO:0000256" key="1">
    <source>
        <dbReference type="ARBA" id="ARBA00007116"/>
    </source>
</evidence>
<evidence type="ECO:0000256" key="7">
    <source>
        <dbReference type="SAM" id="SignalP"/>
    </source>
</evidence>
<feature type="chain" id="PRO_5031018007" description="Large ribosomal subunit protein uL18c" evidence="7">
    <location>
        <begin position="17"/>
        <end position="145"/>
    </location>
</feature>
<keyword evidence="2" id="KW-0699">rRNA-binding</keyword>
<protein>
    <recommendedName>
        <fullName evidence="6">Large ribosomal subunit protein uL18c</fullName>
    </recommendedName>
</protein>
<sequence>MKLSLLLAALLQLAGALQVPAIAAARVCRAAAPQMKHPEYFKRLARAEAGRLRLVVSKSNNHIYGQVVDDAKDAIVASASTMEKEVRESDGSTRDCAAATEVGKRLAVAAKAKGIEKVFFDRKGYKYHGRVAALAEGAREGGLDF</sequence>
<keyword evidence="5" id="KW-0687">Ribonucleoprotein</keyword>